<gene>
    <name evidence="2" type="ORF">DFR68_104559</name>
</gene>
<dbReference type="Gene3D" id="1.20.1260.20">
    <property type="entry name" value="PPE superfamily"/>
    <property type="match status" value="1"/>
</dbReference>
<accession>A0A370H7G9</accession>
<evidence type="ECO:0000313" key="2">
    <source>
        <dbReference type="EMBL" id="RDI52071.1"/>
    </source>
</evidence>
<dbReference type="RefSeq" id="WP_246011175.1">
    <property type="nucleotide sequence ID" value="NZ_QQAZ01000004.1"/>
</dbReference>
<proteinExistence type="predicted"/>
<dbReference type="Proteomes" id="UP000255355">
    <property type="component" value="Unassembled WGS sequence"/>
</dbReference>
<dbReference type="EMBL" id="QQAZ01000004">
    <property type="protein sequence ID" value="RDI52071.1"/>
    <property type="molecule type" value="Genomic_DNA"/>
</dbReference>
<comment type="caution">
    <text evidence="2">The sequence shown here is derived from an EMBL/GenBank/DDBJ whole genome shotgun (WGS) entry which is preliminary data.</text>
</comment>
<evidence type="ECO:0000256" key="1">
    <source>
        <dbReference type="SAM" id="MobiDB-lite"/>
    </source>
</evidence>
<reference evidence="2 3" key="1">
    <citation type="submission" date="2018-07" db="EMBL/GenBank/DDBJ databases">
        <title>Genomic Encyclopedia of Type Strains, Phase IV (KMG-IV): sequencing the most valuable type-strain genomes for metagenomic binning, comparative biology and taxonomic classification.</title>
        <authorList>
            <person name="Goeker M."/>
        </authorList>
    </citation>
    <scope>NUCLEOTIDE SEQUENCE [LARGE SCALE GENOMIC DNA]</scope>
    <source>
        <strain evidence="2 3">DSM 44952</strain>
    </source>
</reference>
<feature type="region of interest" description="Disordered" evidence="1">
    <location>
        <begin position="218"/>
        <end position="243"/>
    </location>
</feature>
<protein>
    <recommendedName>
        <fullName evidence="4">PPE family protein</fullName>
    </recommendedName>
</protein>
<sequence>MTPDDPPLSADDSANSADGPADPAAPSLPADSATPDPTSVNPHGTNVIRDVPTAVDDIDPPYVPDREVFGSYTHRELWGLVHEALDPGALGQAADVWRGNADVVGEAFRTFSASANAEFARWSGQARDAALRATLDFVARGAAVPEVCVAVQRRLEADAEAAQVIRDAIPPPPQPYQPLEDPVAEAVHGGRRRMEHDTQAATAQADVRDVMTFVYNPTLPASGDRVPRFAPAPRGPGSSGGHE</sequence>
<dbReference type="InterPro" id="IPR038332">
    <property type="entry name" value="PPE_sf"/>
</dbReference>
<dbReference type="AlphaFoldDB" id="A0A370H7G9"/>
<feature type="region of interest" description="Disordered" evidence="1">
    <location>
        <begin position="1"/>
        <end position="49"/>
    </location>
</feature>
<feature type="compositionally biased region" description="Low complexity" evidence="1">
    <location>
        <begin position="7"/>
        <end position="37"/>
    </location>
</feature>
<name>A0A370H7G9_9NOCA</name>
<organism evidence="2 3">
    <name type="scientific">Nocardia mexicana</name>
    <dbReference type="NCBI Taxonomy" id="279262"/>
    <lineage>
        <taxon>Bacteria</taxon>
        <taxon>Bacillati</taxon>
        <taxon>Actinomycetota</taxon>
        <taxon>Actinomycetes</taxon>
        <taxon>Mycobacteriales</taxon>
        <taxon>Nocardiaceae</taxon>
        <taxon>Nocardia</taxon>
    </lineage>
</organism>
<evidence type="ECO:0000313" key="3">
    <source>
        <dbReference type="Proteomes" id="UP000255355"/>
    </source>
</evidence>
<evidence type="ECO:0008006" key="4">
    <source>
        <dbReference type="Google" id="ProtNLM"/>
    </source>
</evidence>
<dbReference type="STRING" id="1210089.GCA_001613165_05055"/>
<keyword evidence="3" id="KW-1185">Reference proteome</keyword>